<dbReference type="Proteomes" id="UP000887565">
    <property type="component" value="Unplaced"/>
</dbReference>
<dbReference type="InterPro" id="IPR009003">
    <property type="entry name" value="Peptidase_S1_PA"/>
</dbReference>
<organism evidence="1 2">
    <name type="scientific">Romanomermis culicivorax</name>
    <name type="common">Nematode worm</name>
    <dbReference type="NCBI Taxonomy" id="13658"/>
    <lineage>
        <taxon>Eukaryota</taxon>
        <taxon>Metazoa</taxon>
        <taxon>Ecdysozoa</taxon>
        <taxon>Nematoda</taxon>
        <taxon>Enoplea</taxon>
        <taxon>Dorylaimia</taxon>
        <taxon>Mermithida</taxon>
        <taxon>Mermithoidea</taxon>
        <taxon>Mermithidae</taxon>
        <taxon>Romanomermis</taxon>
    </lineage>
</organism>
<evidence type="ECO:0000313" key="2">
    <source>
        <dbReference type="WBParaSite" id="nRc.2.0.1.t19665-RA"/>
    </source>
</evidence>
<dbReference type="SUPFAM" id="SSF50494">
    <property type="entry name" value="Trypsin-like serine proteases"/>
    <property type="match status" value="1"/>
</dbReference>
<dbReference type="Gene3D" id="2.40.10.10">
    <property type="entry name" value="Trypsin-like serine proteases"/>
    <property type="match status" value="1"/>
</dbReference>
<dbReference type="AlphaFoldDB" id="A0A915IZW4"/>
<reference evidence="2" key="1">
    <citation type="submission" date="2022-11" db="UniProtKB">
        <authorList>
            <consortium name="WormBaseParasite"/>
        </authorList>
    </citation>
    <scope>IDENTIFICATION</scope>
</reference>
<dbReference type="InterPro" id="IPR043504">
    <property type="entry name" value="Peptidase_S1_PA_chymotrypsin"/>
</dbReference>
<dbReference type="WBParaSite" id="nRc.2.0.1.t19665-RA">
    <property type="protein sequence ID" value="nRc.2.0.1.t19665-RA"/>
    <property type="gene ID" value="nRc.2.0.1.g19665"/>
</dbReference>
<accession>A0A915IZW4</accession>
<proteinExistence type="predicted"/>
<keyword evidence="1" id="KW-1185">Reference proteome</keyword>
<name>A0A915IZW4_ROMCU</name>
<evidence type="ECO:0000313" key="1">
    <source>
        <dbReference type="Proteomes" id="UP000887565"/>
    </source>
</evidence>
<sequence>MGIPYVCTDYNSRPTLVGVASNKIGCRGSDHLAVFTGVVKYKSWIESTMKAMNAHK</sequence>
<protein>
    <submittedName>
        <fullName evidence="2">Peptidase S1 domain-containing protein</fullName>
    </submittedName>
</protein>